<dbReference type="InterPro" id="IPR018000">
    <property type="entry name" value="Neurotransmitter_ion_chnl_CS"/>
</dbReference>
<dbReference type="FunFam" id="2.70.170.10:FF:000028">
    <property type="entry name" value="AcetylCholine Receptor"/>
    <property type="match status" value="1"/>
</dbReference>
<dbReference type="PRINTS" id="PR00252">
    <property type="entry name" value="NRIONCHANNEL"/>
</dbReference>
<dbReference type="Gene3D" id="1.20.58.390">
    <property type="entry name" value="Neurotransmitter-gated ion-channel transmembrane domain"/>
    <property type="match status" value="1"/>
</dbReference>
<feature type="domain" description="Neurotransmitter-gated ion-channel transmembrane" evidence="7">
    <location>
        <begin position="247"/>
        <end position="334"/>
    </location>
</feature>
<keyword evidence="2 5" id="KW-0812">Transmembrane</keyword>
<evidence type="ECO:0000256" key="5">
    <source>
        <dbReference type="RuleBase" id="RU000687"/>
    </source>
</evidence>
<protein>
    <submittedName>
        <fullName evidence="8">Uncharacterized protein</fullName>
    </submittedName>
</protein>
<dbReference type="SUPFAM" id="SSF63712">
    <property type="entry name" value="Nicotinic receptor ligand binding domain-like"/>
    <property type="match status" value="1"/>
</dbReference>
<feature type="domain" description="Neurotransmitter-gated ion-channel ligand-binding" evidence="6">
    <location>
        <begin position="30"/>
        <end position="236"/>
    </location>
</feature>
<keyword evidence="5" id="KW-0407">Ion channel</keyword>
<name>A0A8B6BXF6_MYTGA</name>
<dbReference type="InterPro" id="IPR036734">
    <property type="entry name" value="Neur_chan_lig-bd_sf"/>
</dbReference>
<dbReference type="GO" id="GO:0016020">
    <property type="term" value="C:membrane"/>
    <property type="evidence" value="ECO:0007669"/>
    <property type="project" value="UniProtKB-SubCell"/>
</dbReference>
<dbReference type="Pfam" id="PF02931">
    <property type="entry name" value="Neur_chan_LBD"/>
    <property type="match status" value="1"/>
</dbReference>
<dbReference type="Pfam" id="PF02932">
    <property type="entry name" value="Neur_chan_memb"/>
    <property type="match status" value="1"/>
</dbReference>
<organism evidence="8 9">
    <name type="scientific">Mytilus galloprovincialis</name>
    <name type="common">Mediterranean mussel</name>
    <dbReference type="NCBI Taxonomy" id="29158"/>
    <lineage>
        <taxon>Eukaryota</taxon>
        <taxon>Metazoa</taxon>
        <taxon>Spiralia</taxon>
        <taxon>Lophotrochozoa</taxon>
        <taxon>Mollusca</taxon>
        <taxon>Bivalvia</taxon>
        <taxon>Autobranchia</taxon>
        <taxon>Pteriomorphia</taxon>
        <taxon>Mytilida</taxon>
        <taxon>Mytiloidea</taxon>
        <taxon>Mytilidae</taxon>
        <taxon>Mytilinae</taxon>
        <taxon>Mytilus</taxon>
    </lineage>
</organism>
<evidence type="ECO:0000256" key="4">
    <source>
        <dbReference type="ARBA" id="ARBA00023136"/>
    </source>
</evidence>
<accession>A0A8B6BXF6</accession>
<gene>
    <name evidence="8" type="ORF">MGAL_10B050998</name>
</gene>
<comment type="subcellular location">
    <subcellularLocation>
        <location evidence="1">Membrane</location>
        <topology evidence="1">Multi-pass membrane protein</topology>
    </subcellularLocation>
</comment>
<keyword evidence="5" id="KW-0406">Ion transport</keyword>
<evidence type="ECO:0000256" key="3">
    <source>
        <dbReference type="ARBA" id="ARBA00022989"/>
    </source>
</evidence>
<keyword evidence="4 5" id="KW-0472">Membrane</keyword>
<dbReference type="OrthoDB" id="6057812at2759"/>
<feature type="transmembrane region" description="Helical" evidence="5">
    <location>
        <begin position="376"/>
        <end position="398"/>
    </location>
</feature>
<dbReference type="InterPro" id="IPR006202">
    <property type="entry name" value="Neur_chan_lig-bd"/>
</dbReference>
<feature type="transmembrane region" description="Helical" evidence="5">
    <location>
        <begin position="6"/>
        <end position="23"/>
    </location>
</feature>
<reference evidence="8" key="1">
    <citation type="submission" date="2018-11" db="EMBL/GenBank/DDBJ databases">
        <authorList>
            <person name="Alioto T."/>
            <person name="Alioto T."/>
        </authorList>
    </citation>
    <scope>NUCLEOTIDE SEQUENCE</scope>
</reference>
<evidence type="ECO:0000313" key="9">
    <source>
        <dbReference type="Proteomes" id="UP000596742"/>
    </source>
</evidence>
<evidence type="ECO:0000256" key="2">
    <source>
        <dbReference type="ARBA" id="ARBA00022692"/>
    </source>
</evidence>
<keyword evidence="3 5" id="KW-1133">Transmembrane helix</keyword>
<dbReference type="SUPFAM" id="SSF90112">
    <property type="entry name" value="Neurotransmitter-gated ion-channel transmembrane pore"/>
    <property type="match status" value="1"/>
</dbReference>
<comment type="caution">
    <text evidence="8">The sequence shown here is derived from an EMBL/GenBank/DDBJ whole genome shotgun (WGS) entry which is preliminary data.</text>
</comment>
<dbReference type="Gene3D" id="2.70.170.10">
    <property type="entry name" value="Neurotransmitter-gated ion-channel ligand-binding domain"/>
    <property type="match status" value="1"/>
</dbReference>
<comment type="similarity">
    <text evidence="5">Belongs to the ligand-gated ion channel (TC 1.A.9) family.</text>
</comment>
<evidence type="ECO:0000256" key="1">
    <source>
        <dbReference type="ARBA" id="ARBA00004141"/>
    </source>
</evidence>
<dbReference type="InterPro" id="IPR038050">
    <property type="entry name" value="Neuro_actylchol_rec"/>
</dbReference>
<dbReference type="CDD" id="cd18989">
    <property type="entry name" value="LGIC_ECD_cation"/>
    <property type="match status" value="1"/>
</dbReference>
<feature type="transmembrane region" description="Helical" evidence="5">
    <location>
        <begin position="239"/>
        <end position="262"/>
    </location>
</feature>
<dbReference type="GO" id="GO:0005230">
    <property type="term" value="F:extracellular ligand-gated monoatomic ion channel activity"/>
    <property type="evidence" value="ECO:0007669"/>
    <property type="project" value="InterPro"/>
</dbReference>
<dbReference type="GO" id="GO:0004888">
    <property type="term" value="F:transmembrane signaling receptor activity"/>
    <property type="evidence" value="ECO:0007669"/>
    <property type="project" value="InterPro"/>
</dbReference>
<feature type="transmembrane region" description="Helical" evidence="5">
    <location>
        <begin position="268"/>
        <end position="287"/>
    </location>
</feature>
<dbReference type="AlphaFoldDB" id="A0A8B6BXF6"/>
<evidence type="ECO:0000259" key="6">
    <source>
        <dbReference type="Pfam" id="PF02931"/>
    </source>
</evidence>
<keyword evidence="9" id="KW-1185">Reference proteome</keyword>
<evidence type="ECO:0000313" key="8">
    <source>
        <dbReference type="EMBL" id="VDH97349.1"/>
    </source>
</evidence>
<proteinExistence type="inferred from homology"/>
<dbReference type="InterPro" id="IPR006029">
    <property type="entry name" value="Neurotrans-gated_channel_TM"/>
</dbReference>
<sequence length="399" mass="46221">MEYSLIFFLIFSIITILNGYEYYDDMRAVKQQMLRKYNVDAVPKSSSNVSLVVNATLYVMALSGLDEKHQILSMSVFWVIRWQDVIFKWDNTKYKNVKEMTVKVRDLWVPDIFVVNALKDMRVSRLDENEYVNALSDGHMTWYPSTELMTSCSVDISKYPFDIQVCSIRIESWYHSSKHFVLKPGNPGIDFSESHFLENGEWKVTNLTSFAYNYTDYLDNTTFYTGIKYLITLKRRSSYHLLTTGFPFFILMFLNTLSVIIPTECGEKLGFCMAQFLTVIVFLTLVAQSMPVSSLTISHFTLVIASQILISGFSTLIVAVSIYFQNKSENKKPPLFLQILLTPNLYLQNVTKNPEKEEIEEHTITWKHFDERVNCILRVVLFINIGVSISLYAIFVLIN</sequence>
<dbReference type="EMBL" id="UYJE01000889">
    <property type="protein sequence ID" value="VDH97349.1"/>
    <property type="molecule type" value="Genomic_DNA"/>
</dbReference>
<feature type="transmembrane region" description="Helical" evidence="5">
    <location>
        <begin position="299"/>
        <end position="324"/>
    </location>
</feature>
<dbReference type="PROSITE" id="PS00236">
    <property type="entry name" value="NEUROTR_ION_CHANNEL"/>
    <property type="match status" value="1"/>
</dbReference>
<dbReference type="InterPro" id="IPR006201">
    <property type="entry name" value="Neur_channel"/>
</dbReference>
<keyword evidence="5" id="KW-0813">Transport</keyword>
<evidence type="ECO:0000259" key="7">
    <source>
        <dbReference type="Pfam" id="PF02932"/>
    </source>
</evidence>
<dbReference type="Proteomes" id="UP000596742">
    <property type="component" value="Unassembled WGS sequence"/>
</dbReference>
<dbReference type="CDD" id="cd19051">
    <property type="entry name" value="LGIC_TM_cation"/>
    <property type="match status" value="1"/>
</dbReference>
<dbReference type="InterPro" id="IPR036719">
    <property type="entry name" value="Neuro-gated_channel_TM_sf"/>
</dbReference>
<dbReference type="PANTHER" id="PTHR18945">
    <property type="entry name" value="NEUROTRANSMITTER GATED ION CHANNEL"/>
    <property type="match status" value="1"/>
</dbReference>